<evidence type="ECO:0000256" key="1">
    <source>
        <dbReference type="SAM" id="MobiDB-lite"/>
    </source>
</evidence>
<dbReference type="KEGG" id="bdw:94338407"/>
<dbReference type="GeneID" id="94338407"/>
<gene>
    <name evidence="2" type="ORF">BdWA1_004113</name>
</gene>
<feature type="region of interest" description="Disordered" evidence="1">
    <location>
        <begin position="1"/>
        <end position="23"/>
    </location>
</feature>
<dbReference type="RefSeq" id="XP_067801266.1">
    <property type="nucleotide sequence ID" value="XM_067949116.1"/>
</dbReference>
<feature type="compositionally biased region" description="Polar residues" evidence="1">
    <location>
        <begin position="1"/>
        <end position="10"/>
    </location>
</feature>
<keyword evidence="3" id="KW-1185">Reference proteome</keyword>
<proteinExistence type="predicted"/>
<protein>
    <submittedName>
        <fullName evidence="2">Uncharacterized protein</fullName>
    </submittedName>
</protein>
<accession>A0AAD9PGJ4</accession>
<feature type="compositionally biased region" description="Basic and acidic residues" evidence="1">
    <location>
        <begin position="130"/>
        <end position="144"/>
    </location>
</feature>
<name>A0AAD9PGJ4_9APIC</name>
<organism evidence="2 3">
    <name type="scientific">Babesia duncani</name>
    <dbReference type="NCBI Taxonomy" id="323732"/>
    <lineage>
        <taxon>Eukaryota</taxon>
        <taxon>Sar</taxon>
        <taxon>Alveolata</taxon>
        <taxon>Apicomplexa</taxon>
        <taxon>Aconoidasida</taxon>
        <taxon>Piroplasmida</taxon>
        <taxon>Babesiidae</taxon>
        <taxon>Babesia</taxon>
    </lineage>
</organism>
<reference evidence="2" key="1">
    <citation type="journal article" date="2023" name="Nat. Microbiol.">
        <title>Babesia duncani multi-omics identifies virulence factors and drug targets.</title>
        <authorList>
            <person name="Singh P."/>
            <person name="Lonardi S."/>
            <person name="Liang Q."/>
            <person name="Vydyam P."/>
            <person name="Khabirova E."/>
            <person name="Fang T."/>
            <person name="Gihaz S."/>
            <person name="Thekkiniath J."/>
            <person name="Munshi M."/>
            <person name="Abel S."/>
            <person name="Ciampossin L."/>
            <person name="Batugedara G."/>
            <person name="Gupta M."/>
            <person name="Lu X.M."/>
            <person name="Lenz T."/>
            <person name="Chakravarty S."/>
            <person name="Cornillot E."/>
            <person name="Hu Y."/>
            <person name="Ma W."/>
            <person name="Gonzalez L.M."/>
            <person name="Sanchez S."/>
            <person name="Estrada K."/>
            <person name="Sanchez-Flores A."/>
            <person name="Montero E."/>
            <person name="Harb O.S."/>
            <person name="Le Roch K.G."/>
            <person name="Mamoun C.B."/>
        </authorList>
    </citation>
    <scope>NUCLEOTIDE SEQUENCE</scope>
    <source>
        <strain evidence="2">WA1</strain>
    </source>
</reference>
<evidence type="ECO:0000313" key="3">
    <source>
        <dbReference type="Proteomes" id="UP001214638"/>
    </source>
</evidence>
<feature type="region of interest" description="Disordered" evidence="1">
    <location>
        <begin position="81"/>
        <end position="144"/>
    </location>
</feature>
<dbReference type="Proteomes" id="UP001214638">
    <property type="component" value="Unassembled WGS sequence"/>
</dbReference>
<comment type="caution">
    <text evidence="2">The sequence shown here is derived from an EMBL/GenBank/DDBJ whole genome shotgun (WGS) entry which is preliminary data.</text>
</comment>
<dbReference type="AlphaFoldDB" id="A0AAD9PGJ4"/>
<feature type="compositionally biased region" description="Polar residues" evidence="1">
    <location>
        <begin position="81"/>
        <end position="91"/>
    </location>
</feature>
<dbReference type="EMBL" id="JALLKP010000128">
    <property type="protein sequence ID" value="KAK2194420.1"/>
    <property type="molecule type" value="Genomic_DNA"/>
</dbReference>
<sequence>MRTTKISKSAQAPKALEGSEGKPTTVMVNTIKATRAAKNSKPAQNIKPYRISKPDKMAKMVGMITAAKNSKSLIFFLSWQQNGNTENNKYRNTGKKTGKPQQPRDQPGTAKLSKSVKLPGQPRLQQKQPWEQKKNRRENPKPQQ</sequence>
<evidence type="ECO:0000313" key="2">
    <source>
        <dbReference type="EMBL" id="KAK2194420.1"/>
    </source>
</evidence>